<sequence length="412" mass="46974">MNPLQSSTFEQLVNYINNIEQIKYKPATNEILRFNKIIEIDLFSNKKKYKAFRVQNSCLLGPCKGGMRFDHLTDLDIYKCLAILMTLKCALFNLPFGGAKGGIQGNYKTISLEEKNDLINSYIDSFNNFLGPENDIMGPDLGIDTSSMDLITKKKWKLNGESYGSTFVTGKSPELNGLPDKLKYISYITSRITQDYFNRNNKSLNGKTVAFRGLGKMGYKFAKELEKQGAIITTILFRENALVNEKGINLKKLSKYLKKGKDIDNLGKLVPNNKLVVSTYLLVEAARENLINPDNYMQIQSSLIIEISNIGIQPDTYDLLKNCEVIPDILINAGGVITSYIEYEFNLVKIKNPLNENRIKYEIDQIINPVLDMIYLIQQKQKCSLRQACYYLAYENILKALIEKKEKKSFKN</sequence>
<dbReference type="InterPro" id="IPR006097">
    <property type="entry name" value="Glu/Leu/Phe/Val/Trp_DH_dimer"/>
</dbReference>
<dbReference type="SUPFAM" id="SSF53223">
    <property type="entry name" value="Aminoacid dehydrogenase-like, N-terminal domain"/>
    <property type="match status" value="1"/>
</dbReference>
<dbReference type="InterPro" id="IPR014362">
    <property type="entry name" value="Glu_DH"/>
</dbReference>
<evidence type="ECO:0000313" key="4">
    <source>
        <dbReference type="EMBL" id="VVU94735.1"/>
    </source>
</evidence>
<dbReference type="PRINTS" id="PR00082">
    <property type="entry name" value="GLFDHDRGNASE"/>
</dbReference>
<dbReference type="SMART" id="SM00839">
    <property type="entry name" value="ELFV_dehydrog"/>
    <property type="match status" value="1"/>
</dbReference>
<dbReference type="GO" id="GO:0006538">
    <property type="term" value="P:L-glutamate catabolic process"/>
    <property type="evidence" value="ECO:0007669"/>
    <property type="project" value="TreeGrafter"/>
</dbReference>
<name>A0A5E8CLB0_9ZZZZ</name>
<dbReference type="PIRSF" id="PIRSF000185">
    <property type="entry name" value="Glu_DH"/>
    <property type="match status" value="1"/>
</dbReference>
<accession>A0A5E8CLB0</accession>
<organism evidence="4">
    <name type="scientific">seawater metagenome</name>
    <dbReference type="NCBI Taxonomy" id="1561972"/>
    <lineage>
        <taxon>unclassified sequences</taxon>
        <taxon>metagenomes</taxon>
        <taxon>ecological metagenomes</taxon>
    </lineage>
</organism>
<dbReference type="Gene3D" id="3.40.50.10860">
    <property type="entry name" value="Leucine Dehydrogenase, chain A, domain 1"/>
    <property type="match status" value="1"/>
</dbReference>
<evidence type="ECO:0000256" key="2">
    <source>
        <dbReference type="ARBA" id="ARBA00023002"/>
    </source>
</evidence>
<evidence type="ECO:0000259" key="3">
    <source>
        <dbReference type="SMART" id="SM00839"/>
    </source>
</evidence>
<dbReference type="InterPro" id="IPR036291">
    <property type="entry name" value="NAD(P)-bd_dom_sf"/>
</dbReference>
<reference evidence="4" key="1">
    <citation type="submission" date="2019-09" db="EMBL/GenBank/DDBJ databases">
        <authorList>
            <person name="Needham M D."/>
        </authorList>
    </citation>
    <scope>NUCLEOTIDE SEQUENCE</scope>
</reference>
<dbReference type="EMBL" id="CABVLZ010000002">
    <property type="protein sequence ID" value="VVU94735.1"/>
    <property type="molecule type" value="Genomic_DNA"/>
</dbReference>
<dbReference type="GO" id="GO:0004352">
    <property type="term" value="F:glutamate dehydrogenase (NAD+) activity"/>
    <property type="evidence" value="ECO:0007669"/>
    <property type="project" value="TreeGrafter"/>
</dbReference>
<dbReference type="Gene3D" id="3.40.50.720">
    <property type="entry name" value="NAD(P)-binding Rossmann-like Domain"/>
    <property type="match status" value="1"/>
</dbReference>
<dbReference type="InterPro" id="IPR006095">
    <property type="entry name" value="Glu/Leu/Phe/Val/Trp_DH"/>
</dbReference>
<feature type="domain" description="Glutamate/phenylalanine/leucine/valine/L-tryptophan dehydrogenase C-terminal" evidence="3">
    <location>
        <begin position="186"/>
        <end position="405"/>
    </location>
</feature>
<dbReference type="Pfam" id="PF02812">
    <property type="entry name" value="ELFV_dehydrog_N"/>
    <property type="match status" value="1"/>
</dbReference>
<protein>
    <submittedName>
        <fullName evidence="4">Glu/Leu/Phe/Val dehydrogenase, dimerisation domain</fullName>
    </submittedName>
</protein>
<proteinExistence type="inferred from homology"/>
<dbReference type="InterPro" id="IPR006096">
    <property type="entry name" value="Glu/Leu/Phe/Val/Trp_DH_C"/>
</dbReference>
<gene>
    <name evidence="4" type="ORF">CPAV1605_460</name>
</gene>
<comment type="similarity">
    <text evidence="1">Belongs to the Glu/Leu/Phe/Val dehydrogenases family.</text>
</comment>
<dbReference type="AlphaFoldDB" id="A0A5E8CLB0"/>
<dbReference type="Pfam" id="PF00208">
    <property type="entry name" value="ELFV_dehydrog"/>
    <property type="match status" value="1"/>
</dbReference>
<evidence type="ECO:0000256" key="1">
    <source>
        <dbReference type="ARBA" id="ARBA00006382"/>
    </source>
</evidence>
<dbReference type="PANTHER" id="PTHR11606:SF13">
    <property type="entry name" value="GLUTAMATE DEHYDROGENASE 1, MITOCHONDRIAL"/>
    <property type="match status" value="1"/>
</dbReference>
<dbReference type="SUPFAM" id="SSF51735">
    <property type="entry name" value="NAD(P)-binding Rossmann-fold domains"/>
    <property type="match status" value="1"/>
</dbReference>
<dbReference type="PANTHER" id="PTHR11606">
    <property type="entry name" value="GLUTAMATE DEHYDROGENASE"/>
    <property type="match status" value="1"/>
</dbReference>
<keyword evidence="2" id="KW-0560">Oxidoreductase</keyword>
<dbReference type="InterPro" id="IPR046346">
    <property type="entry name" value="Aminoacid_DH-like_N_sf"/>
</dbReference>